<name>A0A6J5MGC3_9CAUD</name>
<feature type="region of interest" description="Disordered" evidence="1">
    <location>
        <begin position="273"/>
        <end position="317"/>
    </location>
</feature>
<accession>A0A6J5MGC3</accession>
<evidence type="ECO:0000313" key="2">
    <source>
        <dbReference type="EMBL" id="CAB4144373.1"/>
    </source>
</evidence>
<reference evidence="2" key="1">
    <citation type="submission" date="2020-04" db="EMBL/GenBank/DDBJ databases">
        <authorList>
            <person name="Chiriac C."/>
            <person name="Salcher M."/>
            <person name="Ghai R."/>
            <person name="Kavagutti S V."/>
        </authorList>
    </citation>
    <scope>NUCLEOTIDE SEQUENCE</scope>
</reference>
<protein>
    <submittedName>
        <fullName evidence="2">Uncharacterized protein</fullName>
    </submittedName>
</protein>
<gene>
    <name evidence="2" type="ORF">UFOVP470_31</name>
</gene>
<dbReference type="EMBL" id="LR796429">
    <property type="protein sequence ID" value="CAB4144373.1"/>
    <property type="molecule type" value="Genomic_DNA"/>
</dbReference>
<evidence type="ECO:0000256" key="1">
    <source>
        <dbReference type="SAM" id="MobiDB-lite"/>
    </source>
</evidence>
<proteinExistence type="predicted"/>
<feature type="compositionally biased region" description="Basic and acidic residues" evidence="1">
    <location>
        <begin position="280"/>
        <end position="293"/>
    </location>
</feature>
<sequence length="317" mass="33400">MSNIVPFNTSKVAAIFGSRAGFAFGDVTHGITEGFATMRYKGKVWKVKKGGTETLIADKDGEPAPSIEVVIVNAASAISKHYYENKFSEGADAGAPTCWSVNGVTPDAAAAKKQHTSCVSCPKNIYGSHVSDAGVASKACSDRRRLAIVPTAALLQGKDGQFGGPILLSIPPTSLKALAQYQKDCQALGGFPYYAVSTRISFDSDSAHPKLKFKAVRPLDETEAEKVIELAMDDLTSRMLNTAVEGDVKHEDTDKSEPDGFFEKPLAAAAPVAEASSFEAEAKPKAVRAKKEAAPAQETKPTPASSDLDAALTGLFG</sequence>
<organism evidence="2">
    <name type="scientific">uncultured Caudovirales phage</name>
    <dbReference type="NCBI Taxonomy" id="2100421"/>
    <lineage>
        <taxon>Viruses</taxon>
        <taxon>Duplodnaviria</taxon>
        <taxon>Heunggongvirae</taxon>
        <taxon>Uroviricota</taxon>
        <taxon>Caudoviricetes</taxon>
        <taxon>Peduoviridae</taxon>
        <taxon>Maltschvirus</taxon>
        <taxon>Maltschvirus maltsch</taxon>
    </lineage>
</organism>